<keyword evidence="4" id="KW-1185">Reference proteome</keyword>
<proteinExistence type="predicted"/>
<evidence type="ECO:0000256" key="1">
    <source>
        <dbReference type="ARBA" id="ARBA00022737"/>
    </source>
</evidence>
<feature type="non-terminal residue" evidence="3">
    <location>
        <position position="75"/>
    </location>
</feature>
<organism evidence="3 4">
    <name type="scientific">Taxus chinensis</name>
    <name type="common">Chinese yew</name>
    <name type="synonym">Taxus wallichiana var. chinensis</name>
    <dbReference type="NCBI Taxonomy" id="29808"/>
    <lineage>
        <taxon>Eukaryota</taxon>
        <taxon>Viridiplantae</taxon>
        <taxon>Streptophyta</taxon>
        <taxon>Embryophyta</taxon>
        <taxon>Tracheophyta</taxon>
        <taxon>Spermatophyta</taxon>
        <taxon>Pinopsida</taxon>
        <taxon>Pinidae</taxon>
        <taxon>Conifers II</taxon>
        <taxon>Cupressales</taxon>
        <taxon>Taxaceae</taxon>
        <taxon>Taxus</taxon>
    </lineage>
</organism>
<evidence type="ECO:0008006" key="5">
    <source>
        <dbReference type="Google" id="ProtNLM"/>
    </source>
</evidence>
<dbReference type="InterPro" id="IPR002885">
    <property type="entry name" value="PPR_rpt"/>
</dbReference>
<reference evidence="3 4" key="1">
    <citation type="journal article" date="2021" name="Nat. Plants">
        <title>The Taxus genome provides insights into paclitaxel biosynthesis.</title>
        <authorList>
            <person name="Xiong X."/>
            <person name="Gou J."/>
            <person name="Liao Q."/>
            <person name="Li Y."/>
            <person name="Zhou Q."/>
            <person name="Bi G."/>
            <person name="Li C."/>
            <person name="Du R."/>
            <person name="Wang X."/>
            <person name="Sun T."/>
            <person name="Guo L."/>
            <person name="Liang H."/>
            <person name="Lu P."/>
            <person name="Wu Y."/>
            <person name="Zhang Z."/>
            <person name="Ro D.K."/>
            <person name="Shang Y."/>
            <person name="Huang S."/>
            <person name="Yan J."/>
        </authorList>
    </citation>
    <scope>NUCLEOTIDE SEQUENCE [LARGE SCALE GENOMIC DNA]</scope>
    <source>
        <strain evidence="3">Ta-2019</strain>
    </source>
</reference>
<dbReference type="AlphaFoldDB" id="A0AA38FA50"/>
<protein>
    <recommendedName>
        <fullName evidence="5">Pentatricopeptide repeat-containing protein</fullName>
    </recommendedName>
</protein>
<dbReference type="OMA" id="IAKCFYG"/>
<dbReference type="EMBL" id="JAHRHJ020000010">
    <property type="protein sequence ID" value="KAH9298269.1"/>
    <property type="molecule type" value="Genomic_DNA"/>
</dbReference>
<feature type="non-terminal residue" evidence="3">
    <location>
        <position position="1"/>
    </location>
</feature>
<gene>
    <name evidence="3" type="ORF">KI387_029951</name>
</gene>
<dbReference type="Gene3D" id="1.25.40.10">
    <property type="entry name" value="Tetratricopeptide repeat domain"/>
    <property type="match status" value="1"/>
</dbReference>
<evidence type="ECO:0000256" key="2">
    <source>
        <dbReference type="PROSITE-ProRule" id="PRU00708"/>
    </source>
</evidence>
<keyword evidence="1" id="KW-0677">Repeat</keyword>
<dbReference type="PROSITE" id="PS51375">
    <property type="entry name" value="PPR"/>
    <property type="match status" value="1"/>
</dbReference>
<name>A0AA38FA50_TAXCH</name>
<evidence type="ECO:0000313" key="4">
    <source>
        <dbReference type="Proteomes" id="UP000824469"/>
    </source>
</evidence>
<dbReference type="PANTHER" id="PTHR46862:SF5">
    <property type="entry name" value="OS02G0170000 PROTEIN"/>
    <property type="match status" value="1"/>
</dbReference>
<dbReference type="PANTHER" id="PTHR46862">
    <property type="entry name" value="OS07G0661900 PROTEIN"/>
    <property type="match status" value="1"/>
</dbReference>
<evidence type="ECO:0000313" key="3">
    <source>
        <dbReference type="EMBL" id="KAH9298269.1"/>
    </source>
</evidence>
<sequence length="75" mass="8467">GMCEQAVNAFVVMEAEGVEPNLLMLNLLINAFAVAGRDLEAFWVFEYMKKRGIKPDVVTYTTLMKALIRARKSDQ</sequence>
<comment type="caution">
    <text evidence="3">The sequence shown here is derived from an EMBL/GenBank/DDBJ whole genome shotgun (WGS) entry which is preliminary data.</text>
</comment>
<dbReference type="InterPro" id="IPR011990">
    <property type="entry name" value="TPR-like_helical_dom_sf"/>
</dbReference>
<feature type="repeat" description="PPR" evidence="2">
    <location>
        <begin position="21"/>
        <end position="55"/>
    </location>
</feature>
<dbReference type="NCBIfam" id="TIGR00756">
    <property type="entry name" value="PPR"/>
    <property type="match status" value="1"/>
</dbReference>
<dbReference type="Pfam" id="PF13041">
    <property type="entry name" value="PPR_2"/>
    <property type="match status" value="1"/>
</dbReference>
<accession>A0AA38FA50</accession>
<dbReference type="Proteomes" id="UP000824469">
    <property type="component" value="Unassembled WGS sequence"/>
</dbReference>